<keyword evidence="4 7" id="KW-1133">Transmembrane helix</keyword>
<organism evidence="9 10">
    <name type="scientific">Herpetosiphon aurantiacus (strain ATCC 23779 / DSM 785 / 114-95)</name>
    <dbReference type="NCBI Taxonomy" id="316274"/>
    <lineage>
        <taxon>Bacteria</taxon>
        <taxon>Bacillati</taxon>
        <taxon>Chloroflexota</taxon>
        <taxon>Chloroflexia</taxon>
        <taxon>Herpetosiphonales</taxon>
        <taxon>Herpetosiphonaceae</taxon>
        <taxon>Herpetosiphon</taxon>
    </lineage>
</organism>
<name>A9AWC5_HERA2</name>
<keyword evidence="3 7" id="KW-0812">Transmembrane</keyword>
<comment type="similarity">
    <text evidence="7">Belongs to the MsrQ family.</text>
</comment>
<keyword evidence="7" id="KW-0479">Metal-binding</keyword>
<dbReference type="InterPro" id="IPR013130">
    <property type="entry name" value="Fe3_Rdtase_TM_dom"/>
</dbReference>
<keyword evidence="10" id="KW-1185">Reference proteome</keyword>
<evidence type="ECO:0000256" key="1">
    <source>
        <dbReference type="ARBA" id="ARBA00004141"/>
    </source>
</evidence>
<dbReference type="GO" id="GO:0046872">
    <property type="term" value="F:metal ion binding"/>
    <property type="evidence" value="ECO:0007669"/>
    <property type="project" value="UniProtKB-KW"/>
</dbReference>
<comment type="cofactor">
    <cofactor evidence="7">
        <name>FMN</name>
        <dbReference type="ChEBI" id="CHEBI:58210"/>
    </cofactor>
    <text evidence="7">Binds 1 FMN per subunit.</text>
</comment>
<accession>A9AWC5</accession>
<evidence type="ECO:0000256" key="5">
    <source>
        <dbReference type="ARBA" id="ARBA00023004"/>
    </source>
</evidence>
<comment type="cofactor">
    <cofactor evidence="7">
        <name>heme b</name>
        <dbReference type="ChEBI" id="CHEBI:60344"/>
    </cofactor>
    <text evidence="7">Binds 1 heme b (iron(II)-protoporphyrin IX) group per subunit.</text>
</comment>
<evidence type="ECO:0000256" key="4">
    <source>
        <dbReference type="ARBA" id="ARBA00022989"/>
    </source>
</evidence>
<feature type="domain" description="Ferric oxidoreductase" evidence="8">
    <location>
        <begin position="49"/>
        <end position="158"/>
    </location>
</feature>
<dbReference type="Pfam" id="PF01794">
    <property type="entry name" value="Ferric_reduct"/>
    <property type="match status" value="1"/>
</dbReference>
<dbReference type="GO" id="GO:0016679">
    <property type="term" value="F:oxidoreductase activity, acting on diphenols and related substances as donors"/>
    <property type="evidence" value="ECO:0007669"/>
    <property type="project" value="TreeGrafter"/>
</dbReference>
<dbReference type="eggNOG" id="COG2717">
    <property type="taxonomic scope" value="Bacteria"/>
</dbReference>
<keyword evidence="7" id="KW-0288">FMN</keyword>
<keyword evidence="5 7" id="KW-0408">Iron</keyword>
<proteinExistence type="inferred from homology"/>
<feature type="transmembrane region" description="Helical" evidence="7">
    <location>
        <begin position="50"/>
        <end position="67"/>
    </location>
</feature>
<feature type="transmembrane region" description="Helical" evidence="7">
    <location>
        <begin position="117"/>
        <end position="138"/>
    </location>
</feature>
<keyword evidence="7" id="KW-0285">Flavoprotein</keyword>
<keyword evidence="7" id="KW-1003">Cell membrane</keyword>
<feature type="transmembrane region" description="Helical" evidence="7">
    <location>
        <begin position="174"/>
        <end position="191"/>
    </location>
</feature>
<dbReference type="GO" id="GO:0030091">
    <property type="term" value="P:protein repair"/>
    <property type="evidence" value="ECO:0007669"/>
    <property type="project" value="UniProtKB-UniRule"/>
</dbReference>
<dbReference type="GO" id="GO:0010181">
    <property type="term" value="F:FMN binding"/>
    <property type="evidence" value="ECO:0007669"/>
    <property type="project" value="UniProtKB-UniRule"/>
</dbReference>
<evidence type="ECO:0000256" key="2">
    <source>
        <dbReference type="ARBA" id="ARBA00022448"/>
    </source>
</evidence>
<protein>
    <recommendedName>
        <fullName evidence="7">Protein-methionine-sulfoxide reductase heme-binding subunit MsrQ</fullName>
    </recommendedName>
    <alternativeName>
        <fullName evidence="7">Flavocytochrome MsrQ</fullName>
    </alternativeName>
</protein>
<evidence type="ECO:0000256" key="7">
    <source>
        <dbReference type="HAMAP-Rule" id="MF_01207"/>
    </source>
</evidence>
<dbReference type="BioCyc" id="HAUR316274:GHYA-2163-MONOMER"/>
<keyword evidence="7" id="KW-0349">Heme</keyword>
<evidence type="ECO:0000313" key="10">
    <source>
        <dbReference type="Proteomes" id="UP000000787"/>
    </source>
</evidence>
<dbReference type="STRING" id="316274.Haur_2135"/>
<dbReference type="EMBL" id="CP000875">
    <property type="protein sequence ID" value="ABX04775.1"/>
    <property type="molecule type" value="Genomic_DNA"/>
</dbReference>
<keyword evidence="7" id="KW-0249">Electron transport</keyword>
<keyword evidence="2 7" id="KW-0813">Transport</keyword>
<evidence type="ECO:0000256" key="3">
    <source>
        <dbReference type="ARBA" id="ARBA00022692"/>
    </source>
</evidence>
<feature type="transmembrane region" description="Helical" evidence="7">
    <location>
        <begin position="12"/>
        <end position="30"/>
    </location>
</feature>
<dbReference type="HAMAP" id="MF_01207">
    <property type="entry name" value="MsrQ"/>
    <property type="match status" value="1"/>
</dbReference>
<dbReference type="GO" id="GO:0020037">
    <property type="term" value="F:heme binding"/>
    <property type="evidence" value="ECO:0007669"/>
    <property type="project" value="UniProtKB-UniRule"/>
</dbReference>
<comment type="subunit">
    <text evidence="7">Heterodimer of a catalytic subunit (MsrP) and a heme-binding subunit (MsrQ).</text>
</comment>
<sequence>MVSQLKRHWLRYLVHVACLVPFGLLIFDYLTDQLTVNPIQAATLRTGKTALVILVLSLACTPIKIFTPFKQVTMLRRPLGLYAFFYVCLHLLIFVGWDYGFDWEFISEAIGEKRYMIVGLIAWLLLIPLAITSTKGWMRRLGKRWRLLHRLVYVIAGLVILHYVWLVKADVREPLAYGAAIGLLLLLRLPVLRRWLPKRQIQPANQPERPTETA</sequence>
<dbReference type="KEGG" id="hau:Haur_2135"/>
<feature type="transmembrane region" description="Helical" evidence="7">
    <location>
        <begin position="150"/>
        <end position="168"/>
    </location>
</feature>
<dbReference type="GO" id="GO:0009055">
    <property type="term" value="F:electron transfer activity"/>
    <property type="evidence" value="ECO:0007669"/>
    <property type="project" value="UniProtKB-UniRule"/>
</dbReference>
<gene>
    <name evidence="7" type="primary">msrQ</name>
    <name evidence="9" type="ordered locus">Haur_2135</name>
</gene>
<evidence type="ECO:0000259" key="8">
    <source>
        <dbReference type="Pfam" id="PF01794"/>
    </source>
</evidence>
<comment type="function">
    <text evidence="7">Part of the MsrPQ system that repairs oxidized cell envelope proteins containing methionine sulfoxide residues (Met-O), using respiratory chain electrons. Thus protects these proteins from oxidative-stress damage caused by reactive species of oxygen and chlorine. MsrPQ is essential for the maintenance of envelope integrity under bleach stress, rescuing a wide series of structurally unrelated cell envelope proteins from methionine oxidation. MsrQ provides electrons for reduction to the reductase catalytic subunit MsrP, using the quinone pool of the respiratory chain.</text>
</comment>
<dbReference type="AlphaFoldDB" id="A9AWC5"/>
<dbReference type="GO" id="GO:0005886">
    <property type="term" value="C:plasma membrane"/>
    <property type="evidence" value="ECO:0007669"/>
    <property type="project" value="UniProtKB-SubCell"/>
</dbReference>
<dbReference type="InParanoid" id="A9AWC5"/>
<dbReference type="HOGENOM" id="CLU_080662_0_1_0"/>
<feature type="transmembrane region" description="Helical" evidence="7">
    <location>
        <begin position="79"/>
        <end position="97"/>
    </location>
</feature>
<reference evidence="9 10" key="1">
    <citation type="journal article" date="2011" name="Stand. Genomic Sci.">
        <title>Complete genome sequence of the filamentous gliding predatory bacterium Herpetosiphon aurantiacus type strain (114-95(T)).</title>
        <authorList>
            <person name="Kiss H."/>
            <person name="Nett M."/>
            <person name="Domin N."/>
            <person name="Martin K."/>
            <person name="Maresca J.A."/>
            <person name="Copeland A."/>
            <person name="Lapidus A."/>
            <person name="Lucas S."/>
            <person name="Berry K.W."/>
            <person name="Glavina Del Rio T."/>
            <person name="Dalin E."/>
            <person name="Tice H."/>
            <person name="Pitluck S."/>
            <person name="Richardson P."/>
            <person name="Bruce D."/>
            <person name="Goodwin L."/>
            <person name="Han C."/>
            <person name="Detter J.C."/>
            <person name="Schmutz J."/>
            <person name="Brettin T."/>
            <person name="Land M."/>
            <person name="Hauser L."/>
            <person name="Kyrpides N.C."/>
            <person name="Ivanova N."/>
            <person name="Goker M."/>
            <person name="Woyke T."/>
            <person name="Klenk H.P."/>
            <person name="Bryant D.A."/>
        </authorList>
    </citation>
    <scope>NUCLEOTIDE SEQUENCE [LARGE SCALE GENOMIC DNA]</scope>
    <source>
        <strain evidence="10">ATCC 23779 / DSM 785 / 114-95</strain>
    </source>
</reference>
<dbReference type="InterPro" id="IPR022837">
    <property type="entry name" value="MsrQ-like"/>
</dbReference>
<comment type="subcellular location">
    <subcellularLocation>
        <location evidence="7">Cell membrane</location>
        <topology evidence="7">Multi-pass membrane protein</topology>
    </subcellularLocation>
    <subcellularLocation>
        <location evidence="1">Membrane</location>
        <topology evidence="1">Multi-pass membrane protein</topology>
    </subcellularLocation>
</comment>
<dbReference type="PANTHER" id="PTHR36964">
    <property type="entry name" value="PROTEIN-METHIONINE-SULFOXIDE REDUCTASE HEME-BINDING SUBUNIT MSRQ"/>
    <property type="match status" value="1"/>
</dbReference>
<dbReference type="Proteomes" id="UP000000787">
    <property type="component" value="Chromosome"/>
</dbReference>
<evidence type="ECO:0000313" key="9">
    <source>
        <dbReference type="EMBL" id="ABX04775.1"/>
    </source>
</evidence>
<keyword evidence="6 7" id="KW-0472">Membrane</keyword>
<dbReference type="PANTHER" id="PTHR36964:SF1">
    <property type="entry name" value="PROTEIN-METHIONINE-SULFOXIDE REDUCTASE HEME-BINDING SUBUNIT MSRQ"/>
    <property type="match status" value="1"/>
</dbReference>
<evidence type="ECO:0000256" key="6">
    <source>
        <dbReference type="ARBA" id="ARBA00023136"/>
    </source>
</evidence>